<protein>
    <submittedName>
        <fullName evidence="2">Uncharacterized protein</fullName>
    </submittedName>
</protein>
<evidence type="ECO:0000313" key="3">
    <source>
        <dbReference type="Proteomes" id="UP000585050"/>
    </source>
</evidence>
<feature type="transmembrane region" description="Helical" evidence="1">
    <location>
        <begin position="25"/>
        <end position="44"/>
    </location>
</feature>
<comment type="caution">
    <text evidence="2">The sequence shown here is derived from an EMBL/GenBank/DDBJ whole genome shotgun (WGS) entry which is preliminary data.</text>
</comment>
<name>A0A7X8SRK6_9BACT</name>
<dbReference type="EMBL" id="JABAIL010000029">
    <property type="protein sequence ID" value="NLR95061.1"/>
    <property type="molecule type" value="Genomic_DNA"/>
</dbReference>
<organism evidence="2 3">
    <name type="scientific">Flammeovirga agarivorans</name>
    <dbReference type="NCBI Taxonomy" id="2726742"/>
    <lineage>
        <taxon>Bacteria</taxon>
        <taxon>Pseudomonadati</taxon>
        <taxon>Bacteroidota</taxon>
        <taxon>Cytophagia</taxon>
        <taxon>Cytophagales</taxon>
        <taxon>Flammeovirgaceae</taxon>
        <taxon>Flammeovirga</taxon>
    </lineage>
</organism>
<dbReference type="AlphaFoldDB" id="A0A7X8SRK6"/>
<dbReference type="RefSeq" id="WP_168885766.1">
    <property type="nucleotide sequence ID" value="NZ_JABAIL010000029.1"/>
</dbReference>
<gene>
    <name evidence="2" type="ORF">HGP29_27930</name>
</gene>
<evidence type="ECO:0000256" key="1">
    <source>
        <dbReference type="SAM" id="Phobius"/>
    </source>
</evidence>
<sequence>MEKQAIKKNQYRTIELLERHSGKNVSFGLLIMFIGMIIGFIYSSNTNKGYLLPMVITIPIWMSYFFSKIYFLLFKHKIQKNGLYNKQFQAKAIELKLIHKNDKERLQTLILGLVFTSFMIYLSRHYYYEANLLSKDLDYTTGEMIGNYEYGYYVNDQYITDKTYKSSKKECYLIINEGDEFIVSYSPLDYEVSKINFEKPTQDQLLKYQKELELNVKSNTKINSNCLVLTIYEEFGIIGLAALFKYYSFYDRLNSRHIDELEEILSKKRFQETLLNCN</sequence>
<feature type="transmembrane region" description="Helical" evidence="1">
    <location>
        <begin position="106"/>
        <end position="127"/>
    </location>
</feature>
<accession>A0A7X8SRK6</accession>
<proteinExistence type="predicted"/>
<dbReference type="Proteomes" id="UP000585050">
    <property type="component" value="Unassembled WGS sequence"/>
</dbReference>
<evidence type="ECO:0000313" key="2">
    <source>
        <dbReference type="EMBL" id="NLR95061.1"/>
    </source>
</evidence>
<keyword evidence="1" id="KW-1133">Transmembrane helix</keyword>
<reference evidence="2 3" key="1">
    <citation type="submission" date="2020-04" db="EMBL/GenBank/DDBJ databases">
        <title>Flammeovirga sp. SR4, a novel species isolated from seawater.</title>
        <authorList>
            <person name="Wang X."/>
        </authorList>
    </citation>
    <scope>NUCLEOTIDE SEQUENCE [LARGE SCALE GENOMIC DNA]</scope>
    <source>
        <strain evidence="2 3">SR4</strain>
    </source>
</reference>
<keyword evidence="1" id="KW-0472">Membrane</keyword>
<keyword evidence="3" id="KW-1185">Reference proteome</keyword>
<keyword evidence="1" id="KW-0812">Transmembrane</keyword>
<feature type="transmembrane region" description="Helical" evidence="1">
    <location>
        <begin position="50"/>
        <end position="73"/>
    </location>
</feature>